<sequence>MLAGKVAAITGAASGIGEAVARLFVKEGARVVLGDIQHDKLRRLADELGSDRAMAQECDVSQEADLKQLADAAVSTYGSLGVWCSNAGCYHREGVTPLDGLIENLDTADFDRQVAVNLRGVALGTKHAARAMKRGGRGGCIINTTSVAGLVVNCANSGDPVLVSAAYSASKHGIVALTKLGACELAPYRIRVNAVAPGYTATPMLAKTIGLQHLSKEELEAELAKVSIMPGVALRAEDIANGMLYLASDMGRCVNGHTLVIDNGLVAGVAGYVPGLETDTA</sequence>
<dbReference type="OrthoDB" id="294295at2759"/>
<evidence type="ECO:0000256" key="3">
    <source>
        <dbReference type="ARBA" id="ARBA00023027"/>
    </source>
</evidence>
<evidence type="ECO:0000313" key="5">
    <source>
        <dbReference type="EMBL" id="KAI3430230.1"/>
    </source>
</evidence>
<proteinExistence type="inferred from homology"/>
<dbReference type="EMBL" id="SIDB01000007">
    <property type="protein sequence ID" value="KAI3430230.1"/>
    <property type="molecule type" value="Genomic_DNA"/>
</dbReference>
<dbReference type="InterPro" id="IPR002347">
    <property type="entry name" value="SDR_fam"/>
</dbReference>
<keyword evidence="4" id="KW-0443">Lipid metabolism</keyword>
<evidence type="ECO:0000313" key="6">
    <source>
        <dbReference type="Proteomes" id="UP001055712"/>
    </source>
</evidence>
<comment type="caution">
    <text evidence="5">The sequence shown here is derived from an EMBL/GenBank/DDBJ whole genome shotgun (WGS) entry which is preliminary data.</text>
</comment>
<dbReference type="PANTHER" id="PTHR43180">
    <property type="entry name" value="3-OXOACYL-(ACYL-CARRIER-PROTEIN) REDUCTASE (AFU_ORTHOLOGUE AFUA_6G11210)"/>
    <property type="match status" value="1"/>
</dbReference>
<evidence type="ECO:0000256" key="1">
    <source>
        <dbReference type="ARBA" id="ARBA00006484"/>
    </source>
</evidence>
<name>A0A9D4TMY1_CHLVU</name>
<dbReference type="Proteomes" id="UP001055712">
    <property type="component" value="Unassembled WGS sequence"/>
</dbReference>
<accession>A0A9D4TMY1</accession>
<dbReference type="Gene3D" id="3.40.50.720">
    <property type="entry name" value="NAD(P)-binding Rossmann-like Domain"/>
    <property type="match status" value="1"/>
</dbReference>
<dbReference type="GO" id="GO:0016491">
    <property type="term" value="F:oxidoreductase activity"/>
    <property type="evidence" value="ECO:0007669"/>
    <property type="project" value="UniProtKB-KW"/>
</dbReference>
<protein>
    <submittedName>
        <fullName evidence="5">Uncharacterized protein</fullName>
    </submittedName>
</protein>
<keyword evidence="3" id="KW-0520">NAD</keyword>
<dbReference type="PANTHER" id="PTHR43180:SF28">
    <property type="entry name" value="NAD(P)-BINDING ROSSMANN-FOLD SUPERFAMILY PROTEIN"/>
    <property type="match status" value="1"/>
</dbReference>
<gene>
    <name evidence="5" type="ORF">D9Q98_004827</name>
</gene>
<dbReference type="SUPFAM" id="SSF51735">
    <property type="entry name" value="NAD(P)-binding Rossmann-fold domains"/>
    <property type="match status" value="1"/>
</dbReference>
<comment type="similarity">
    <text evidence="1">Belongs to the short-chain dehydrogenases/reductases (SDR) family.</text>
</comment>
<dbReference type="InterPro" id="IPR036291">
    <property type="entry name" value="NAD(P)-bd_dom_sf"/>
</dbReference>
<dbReference type="GO" id="GO:0006629">
    <property type="term" value="P:lipid metabolic process"/>
    <property type="evidence" value="ECO:0007669"/>
    <property type="project" value="UniProtKB-KW"/>
</dbReference>
<dbReference type="FunFam" id="3.40.50.720:FF:000084">
    <property type="entry name" value="Short-chain dehydrogenase reductase"/>
    <property type="match status" value="1"/>
</dbReference>
<dbReference type="Pfam" id="PF13561">
    <property type="entry name" value="adh_short_C2"/>
    <property type="match status" value="1"/>
</dbReference>
<reference evidence="5" key="2">
    <citation type="submission" date="2020-11" db="EMBL/GenBank/DDBJ databases">
        <authorList>
            <person name="Cecchin M."/>
            <person name="Marcolungo L."/>
            <person name="Rossato M."/>
            <person name="Girolomoni L."/>
            <person name="Cosentino E."/>
            <person name="Cuine S."/>
            <person name="Li-Beisson Y."/>
            <person name="Delledonne M."/>
            <person name="Ballottari M."/>
        </authorList>
    </citation>
    <scope>NUCLEOTIDE SEQUENCE</scope>
    <source>
        <strain evidence="5">211/11P</strain>
        <tissue evidence="5">Whole cell</tissue>
    </source>
</reference>
<evidence type="ECO:0000256" key="4">
    <source>
        <dbReference type="ARBA" id="ARBA00023098"/>
    </source>
</evidence>
<dbReference type="PRINTS" id="PR00080">
    <property type="entry name" value="SDRFAMILY"/>
</dbReference>
<keyword evidence="6" id="KW-1185">Reference proteome</keyword>
<dbReference type="AlphaFoldDB" id="A0A9D4TMY1"/>
<dbReference type="PRINTS" id="PR00081">
    <property type="entry name" value="GDHRDH"/>
</dbReference>
<reference evidence="5" key="1">
    <citation type="journal article" date="2019" name="Plant J.">
        <title>Chlorella vulgaris genome assembly and annotation reveals the molecular basis for metabolic acclimation to high light conditions.</title>
        <authorList>
            <person name="Cecchin M."/>
            <person name="Marcolungo L."/>
            <person name="Rossato M."/>
            <person name="Girolomoni L."/>
            <person name="Cosentino E."/>
            <person name="Cuine S."/>
            <person name="Li-Beisson Y."/>
            <person name="Delledonne M."/>
            <person name="Ballottari M."/>
        </authorList>
    </citation>
    <scope>NUCLEOTIDE SEQUENCE</scope>
    <source>
        <strain evidence="5">211/11P</strain>
    </source>
</reference>
<organism evidence="5 6">
    <name type="scientific">Chlorella vulgaris</name>
    <name type="common">Green alga</name>
    <dbReference type="NCBI Taxonomy" id="3077"/>
    <lineage>
        <taxon>Eukaryota</taxon>
        <taxon>Viridiplantae</taxon>
        <taxon>Chlorophyta</taxon>
        <taxon>core chlorophytes</taxon>
        <taxon>Trebouxiophyceae</taxon>
        <taxon>Chlorellales</taxon>
        <taxon>Chlorellaceae</taxon>
        <taxon>Chlorella clade</taxon>
        <taxon>Chlorella</taxon>
    </lineage>
</organism>
<keyword evidence="2" id="KW-0560">Oxidoreductase</keyword>
<evidence type="ECO:0000256" key="2">
    <source>
        <dbReference type="ARBA" id="ARBA00023002"/>
    </source>
</evidence>